<keyword evidence="1" id="KW-0812">Transmembrane</keyword>
<keyword evidence="3" id="KW-1185">Reference proteome</keyword>
<evidence type="ECO:0000313" key="3">
    <source>
        <dbReference type="Proteomes" id="UP000002640"/>
    </source>
</evidence>
<evidence type="ECO:0000256" key="1">
    <source>
        <dbReference type="SAM" id="Phobius"/>
    </source>
</evidence>
<dbReference type="RefSeq" id="XP_009530222.1">
    <property type="nucleotide sequence ID" value="XM_009531927.1"/>
</dbReference>
<dbReference type="OMA" id="CSASQWL"/>
<organism evidence="2 3">
    <name type="scientific">Phytophthora sojae (strain P6497)</name>
    <name type="common">Soybean stem and root rot agent</name>
    <name type="synonym">Phytophthora megasperma f. sp. glycines</name>
    <dbReference type="NCBI Taxonomy" id="1094619"/>
    <lineage>
        <taxon>Eukaryota</taxon>
        <taxon>Sar</taxon>
        <taxon>Stramenopiles</taxon>
        <taxon>Oomycota</taxon>
        <taxon>Peronosporomycetes</taxon>
        <taxon>Peronosporales</taxon>
        <taxon>Peronosporaceae</taxon>
        <taxon>Phytophthora</taxon>
    </lineage>
</organism>
<evidence type="ECO:0000313" key="2">
    <source>
        <dbReference type="EMBL" id="EGZ12793.1"/>
    </source>
</evidence>
<gene>
    <name evidence="2" type="ORF">PHYSODRAFT_392075</name>
</gene>
<accession>G4ZSS2</accession>
<evidence type="ECO:0008006" key="4">
    <source>
        <dbReference type="Google" id="ProtNLM"/>
    </source>
</evidence>
<feature type="non-terminal residue" evidence="2">
    <location>
        <position position="1"/>
    </location>
</feature>
<dbReference type="SMR" id="G4ZSS2"/>
<dbReference type="AlphaFoldDB" id="G4ZSS2"/>
<dbReference type="GeneID" id="20651144"/>
<dbReference type="EMBL" id="JH159156">
    <property type="protein sequence ID" value="EGZ12793.1"/>
    <property type="molecule type" value="Genomic_DNA"/>
</dbReference>
<dbReference type="KEGG" id="psoj:PHYSODRAFT_392075"/>
<feature type="transmembrane region" description="Helical" evidence="1">
    <location>
        <begin position="83"/>
        <end position="103"/>
    </location>
</feature>
<keyword evidence="1" id="KW-1133">Transmembrane helix</keyword>
<feature type="transmembrane region" description="Helical" evidence="1">
    <location>
        <begin position="56"/>
        <end position="77"/>
    </location>
</feature>
<name>G4ZSS2_PHYSP</name>
<proteinExistence type="predicted"/>
<protein>
    <recommendedName>
        <fullName evidence="4">Transmembrane protein</fullName>
    </recommendedName>
</protein>
<reference evidence="2 3" key="1">
    <citation type="journal article" date="2006" name="Science">
        <title>Phytophthora genome sequences uncover evolutionary origins and mechanisms of pathogenesis.</title>
        <authorList>
            <person name="Tyler B.M."/>
            <person name="Tripathy S."/>
            <person name="Zhang X."/>
            <person name="Dehal P."/>
            <person name="Jiang R.H."/>
            <person name="Aerts A."/>
            <person name="Arredondo F.D."/>
            <person name="Baxter L."/>
            <person name="Bensasson D."/>
            <person name="Beynon J.L."/>
            <person name="Chapman J."/>
            <person name="Damasceno C.M."/>
            <person name="Dorrance A.E."/>
            <person name="Dou D."/>
            <person name="Dickerman A.W."/>
            <person name="Dubchak I.L."/>
            <person name="Garbelotto M."/>
            <person name="Gijzen M."/>
            <person name="Gordon S.G."/>
            <person name="Govers F."/>
            <person name="Grunwald N.J."/>
            <person name="Huang W."/>
            <person name="Ivors K.L."/>
            <person name="Jones R.W."/>
            <person name="Kamoun S."/>
            <person name="Krampis K."/>
            <person name="Lamour K.H."/>
            <person name="Lee M.K."/>
            <person name="McDonald W.H."/>
            <person name="Medina M."/>
            <person name="Meijer H.J."/>
            <person name="Nordberg E.K."/>
            <person name="Maclean D.J."/>
            <person name="Ospina-Giraldo M.D."/>
            <person name="Morris P.F."/>
            <person name="Phuntumart V."/>
            <person name="Putnam N.H."/>
            <person name="Rash S."/>
            <person name="Rose J.K."/>
            <person name="Sakihama Y."/>
            <person name="Salamov A.A."/>
            <person name="Savidor A."/>
            <person name="Scheuring C.F."/>
            <person name="Smith B.M."/>
            <person name="Sobral B.W."/>
            <person name="Terry A."/>
            <person name="Torto-Alalibo T.A."/>
            <person name="Win J."/>
            <person name="Xu Z."/>
            <person name="Zhang H."/>
            <person name="Grigoriev I.V."/>
            <person name="Rokhsar D.S."/>
            <person name="Boore J.L."/>
        </authorList>
    </citation>
    <scope>NUCLEOTIDE SEQUENCE [LARGE SCALE GENOMIC DNA]</scope>
    <source>
        <strain evidence="2 3">P6497</strain>
    </source>
</reference>
<feature type="transmembrane region" description="Helical" evidence="1">
    <location>
        <begin position="6"/>
        <end position="27"/>
    </location>
</feature>
<sequence>ADTCLPRLRVFLDASLLVALVLTAFALRRRVGAASTPPKPDDLYDDHLNRTFRRSVALTVLGLQVWGILGLALGLASDCPAQHWLVVFCLVLSAGCMLAGAGLSAREALLTIDCD</sequence>
<keyword evidence="1" id="KW-0472">Membrane</keyword>
<dbReference type="InParanoid" id="G4ZSS2"/>
<feature type="non-terminal residue" evidence="2">
    <location>
        <position position="115"/>
    </location>
</feature>
<dbReference type="Proteomes" id="UP000002640">
    <property type="component" value="Unassembled WGS sequence"/>
</dbReference>